<dbReference type="PIRSF" id="PIRSF002741">
    <property type="entry name" value="MppA"/>
    <property type="match status" value="1"/>
</dbReference>
<keyword evidence="3" id="KW-0732">Signal</keyword>
<dbReference type="Proteomes" id="UP001230908">
    <property type="component" value="Unassembled WGS sequence"/>
</dbReference>
<evidence type="ECO:0000259" key="4">
    <source>
        <dbReference type="Pfam" id="PF00496"/>
    </source>
</evidence>
<sequence>MPNPRRIAATGRSSRFRYGKFTARVTAGALALSLVAACNGPAAPSAGGSAEVPASATNQTLTVGVATLQQQYADPVLANEGGNTYPIKWSVGEPLIRQELDMRQVPALATEWSVSTDDLTWDVKLREGVKMHDGSTFTAKDVQTSINRVKDPAFTSYAAYVKKIASVEIVNDYEIKIKTTVPYANLVFDTPAPVATDYYNRVGEAEFRKKPVAAGPWKFDSQVFNDSMTLTRFDDFWDKDRIANFSKLVLKIIPDESSRLSGIQTGQLDIAQGLTPNSAAQLQGSPTIKLVTSKQASVANVFFVDNWFEADSKLKDVNVRKALMLAIDRKAIADSLYRGFGTVTVNATLPVTLGNDTSLQAWPYDPNQAKQLLAAAGASNLSFTLHLYNQTTAIADVQKFAEAVIGYWKEIGVNVTMDAMDPATYLDKAVKHQLTGAVILGTPGLLISDPEKLSIFYTSTGGYSAVKNAELDGMFARLSSTVKRDDQAKIAGEISRKLHETLYGLPVVSLDAVYAIGPKVAAWNLMEGNPYPGPFWHLDAK</sequence>
<dbReference type="PANTHER" id="PTHR30290">
    <property type="entry name" value="PERIPLASMIC BINDING COMPONENT OF ABC TRANSPORTER"/>
    <property type="match status" value="1"/>
</dbReference>
<keyword evidence="2" id="KW-0813">Transport</keyword>
<dbReference type="InterPro" id="IPR030678">
    <property type="entry name" value="Peptide/Ni-bd"/>
</dbReference>
<evidence type="ECO:0000256" key="2">
    <source>
        <dbReference type="ARBA" id="ARBA00022448"/>
    </source>
</evidence>
<comment type="similarity">
    <text evidence="1">Belongs to the bacterial solute-binding protein 5 family.</text>
</comment>
<organism evidence="5 6">
    <name type="scientific">Phytohabitans maris</name>
    <dbReference type="NCBI Taxonomy" id="3071409"/>
    <lineage>
        <taxon>Bacteria</taxon>
        <taxon>Bacillati</taxon>
        <taxon>Actinomycetota</taxon>
        <taxon>Actinomycetes</taxon>
        <taxon>Micromonosporales</taxon>
        <taxon>Micromonosporaceae</taxon>
    </lineage>
</organism>
<dbReference type="Pfam" id="PF00496">
    <property type="entry name" value="SBP_bac_5"/>
    <property type="match status" value="1"/>
</dbReference>
<proteinExistence type="inferred from homology"/>
<dbReference type="InterPro" id="IPR039424">
    <property type="entry name" value="SBP_5"/>
</dbReference>
<reference evidence="5 6" key="1">
    <citation type="submission" date="2023-08" db="EMBL/GenBank/DDBJ databases">
        <title>Phytohabitans sansha sp. nov., isolated from marine sediment.</title>
        <authorList>
            <person name="Zhao Y."/>
            <person name="Yi K."/>
        </authorList>
    </citation>
    <scope>NUCLEOTIDE SEQUENCE [LARGE SCALE GENOMIC DNA]</scope>
    <source>
        <strain evidence="5 6">ZYX-F-186</strain>
    </source>
</reference>
<accession>A0ABU0ZPV2</accession>
<dbReference type="Gene3D" id="3.90.76.10">
    <property type="entry name" value="Dipeptide-binding Protein, Domain 1"/>
    <property type="match status" value="1"/>
</dbReference>
<dbReference type="EMBL" id="JAVHUY010000037">
    <property type="protein sequence ID" value="MDQ7909058.1"/>
    <property type="molecule type" value="Genomic_DNA"/>
</dbReference>
<dbReference type="CDD" id="cd00995">
    <property type="entry name" value="PBP2_NikA_DppA_OppA_like"/>
    <property type="match status" value="1"/>
</dbReference>
<dbReference type="Gene3D" id="3.10.105.10">
    <property type="entry name" value="Dipeptide-binding Protein, Domain 3"/>
    <property type="match status" value="1"/>
</dbReference>
<gene>
    <name evidence="5" type="ORF">RB614_31505</name>
</gene>
<feature type="domain" description="Solute-binding protein family 5" evidence="4">
    <location>
        <begin position="105"/>
        <end position="463"/>
    </location>
</feature>
<dbReference type="RefSeq" id="WP_308716320.1">
    <property type="nucleotide sequence ID" value="NZ_JAVHUY010000037.1"/>
</dbReference>
<evidence type="ECO:0000313" key="5">
    <source>
        <dbReference type="EMBL" id="MDQ7909058.1"/>
    </source>
</evidence>
<dbReference type="InterPro" id="IPR000914">
    <property type="entry name" value="SBP_5_dom"/>
</dbReference>
<keyword evidence="6" id="KW-1185">Reference proteome</keyword>
<dbReference type="SUPFAM" id="SSF53850">
    <property type="entry name" value="Periplasmic binding protein-like II"/>
    <property type="match status" value="1"/>
</dbReference>
<dbReference type="Gene3D" id="3.40.190.10">
    <property type="entry name" value="Periplasmic binding protein-like II"/>
    <property type="match status" value="1"/>
</dbReference>
<comment type="caution">
    <text evidence="5">The sequence shown here is derived from an EMBL/GenBank/DDBJ whole genome shotgun (WGS) entry which is preliminary data.</text>
</comment>
<dbReference type="PANTHER" id="PTHR30290:SF9">
    <property type="entry name" value="OLIGOPEPTIDE-BINDING PROTEIN APPA"/>
    <property type="match status" value="1"/>
</dbReference>
<evidence type="ECO:0000256" key="3">
    <source>
        <dbReference type="ARBA" id="ARBA00022729"/>
    </source>
</evidence>
<name>A0ABU0ZPV2_9ACTN</name>
<evidence type="ECO:0000256" key="1">
    <source>
        <dbReference type="ARBA" id="ARBA00005695"/>
    </source>
</evidence>
<evidence type="ECO:0000313" key="6">
    <source>
        <dbReference type="Proteomes" id="UP001230908"/>
    </source>
</evidence>
<protein>
    <submittedName>
        <fullName evidence="5">ABC transporter substrate-binding protein</fullName>
    </submittedName>
</protein>